<feature type="transmembrane region" description="Helical" evidence="9">
    <location>
        <begin position="395"/>
        <end position="414"/>
    </location>
</feature>
<dbReference type="PIRSF" id="PIRSF010361">
    <property type="entry name" value="UCP010361"/>
    <property type="match status" value="1"/>
</dbReference>
<keyword evidence="6 9" id="KW-0472">Membrane</keyword>
<evidence type="ECO:0000256" key="4">
    <source>
        <dbReference type="ARBA" id="ARBA00022692"/>
    </source>
</evidence>
<dbReference type="OrthoDB" id="3348156at2"/>
<evidence type="ECO:0000256" key="7">
    <source>
        <dbReference type="ARBA" id="ARBA00024033"/>
    </source>
</evidence>
<dbReference type="AlphaFoldDB" id="A0A1H0VQ88"/>
<dbReference type="InterPro" id="IPR018584">
    <property type="entry name" value="GT87"/>
</dbReference>
<evidence type="ECO:0000256" key="1">
    <source>
        <dbReference type="ARBA" id="ARBA00004651"/>
    </source>
</evidence>
<feature type="transmembrane region" description="Helical" evidence="9">
    <location>
        <begin position="92"/>
        <end position="114"/>
    </location>
</feature>
<dbReference type="STRING" id="405564.SAMN04487905_109140"/>
<sequence>MRTVSEPDQPERAGSERASSEENRGGRSHVQAGAPAGTEAGEPEDAPPARVDNASLGRARRVAPTWTEPLAIRLSAPFGGPLGRHAQVGRQWFWTPLRVILLLAVLLLAAAWLFKAPCAQTYETTDGPRLDWRDHRQYTALCYTDLIPRYGAGDLAPDGAFPYKTSWVDNPGTRYEQVRYMEYPVLTGLFQWANAKLTDGWMALASQGLLPATVEGAVYFEISAFWLSAAWLVTVWALYRLCKFRAWDAALAATAPLVFVHAFTNFDALATALATTGLLAWARKRETLAGVLLGLGAATKLYPLLFIGPILVLCLRSGRIREGVRTLLATLGAWLAVNLPIMLLYPRGWWEFFRLNSTRPADPDSLYNVVMYFSDWPGFDGPLGPQESPSVLNTVSFVLLLLGCAAIGVLALSAPVRPRLAQLCFLVVAVFLLTNKVWSPQYSLWLVPLAVLAIPRWRLLVTWMLIDAAVWAPRMYYFLGTSNKGLPEGWFLGAVVVRDAVVVLICALIVREMLRPELDRVRRRPNADPHGGFLDNASDRFVLPIPRRFAPVPAEGRSPARASFRGT</sequence>
<keyword evidence="3" id="KW-0808">Transferase</keyword>
<feature type="transmembrane region" description="Helical" evidence="9">
    <location>
        <begin position="327"/>
        <end position="345"/>
    </location>
</feature>
<feature type="transmembrane region" description="Helical" evidence="9">
    <location>
        <begin position="420"/>
        <end position="438"/>
    </location>
</feature>
<feature type="compositionally biased region" description="Basic and acidic residues" evidence="8">
    <location>
        <begin position="9"/>
        <end position="25"/>
    </location>
</feature>
<evidence type="ECO:0000256" key="9">
    <source>
        <dbReference type="SAM" id="Phobius"/>
    </source>
</evidence>
<evidence type="ECO:0000313" key="11">
    <source>
        <dbReference type="Proteomes" id="UP000199497"/>
    </source>
</evidence>
<keyword evidence="5 9" id="KW-1133">Transmembrane helix</keyword>
<dbReference type="EMBL" id="FNJR01000009">
    <property type="protein sequence ID" value="SDP80431.1"/>
    <property type="molecule type" value="Genomic_DNA"/>
</dbReference>
<proteinExistence type="inferred from homology"/>
<evidence type="ECO:0000256" key="5">
    <source>
        <dbReference type="ARBA" id="ARBA00022989"/>
    </source>
</evidence>
<reference evidence="11" key="1">
    <citation type="submission" date="2016-10" db="EMBL/GenBank/DDBJ databases">
        <authorList>
            <person name="Varghese N."/>
            <person name="Submissions S."/>
        </authorList>
    </citation>
    <scope>NUCLEOTIDE SEQUENCE [LARGE SCALE GENOMIC DNA]</scope>
    <source>
        <strain evidence="11">DSM 46732</strain>
    </source>
</reference>
<evidence type="ECO:0000256" key="2">
    <source>
        <dbReference type="ARBA" id="ARBA00022475"/>
    </source>
</evidence>
<evidence type="ECO:0000256" key="6">
    <source>
        <dbReference type="ARBA" id="ARBA00023136"/>
    </source>
</evidence>
<feature type="transmembrane region" description="Helical" evidence="9">
    <location>
        <begin position="217"/>
        <end position="239"/>
    </location>
</feature>
<keyword evidence="11" id="KW-1185">Reference proteome</keyword>
<accession>A0A1H0VQ88</accession>
<evidence type="ECO:0000256" key="3">
    <source>
        <dbReference type="ARBA" id="ARBA00022679"/>
    </source>
</evidence>
<dbReference type="GO" id="GO:0016758">
    <property type="term" value="F:hexosyltransferase activity"/>
    <property type="evidence" value="ECO:0007669"/>
    <property type="project" value="InterPro"/>
</dbReference>
<feature type="transmembrane region" description="Helical" evidence="9">
    <location>
        <begin position="288"/>
        <end position="315"/>
    </location>
</feature>
<organism evidence="10 11">
    <name type="scientific">Actinopolyspora xinjiangensis</name>
    <dbReference type="NCBI Taxonomy" id="405564"/>
    <lineage>
        <taxon>Bacteria</taxon>
        <taxon>Bacillati</taxon>
        <taxon>Actinomycetota</taxon>
        <taxon>Actinomycetes</taxon>
        <taxon>Actinopolysporales</taxon>
        <taxon>Actinopolysporaceae</taxon>
        <taxon>Actinopolyspora</taxon>
    </lineage>
</organism>
<dbReference type="Pfam" id="PF09594">
    <property type="entry name" value="GT87"/>
    <property type="match status" value="1"/>
</dbReference>
<keyword evidence="4 9" id="KW-0812">Transmembrane</keyword>
<gene>
    <name evidence="10" type="ORF">SAMN04487905_109140</name>
</gene>
<evidence type="ECO:0000313" key="10">
    <source>
        <dbReference type="EMBL" id="SDP80431.1"/>
    </source>
</evidence>
<feature type="transmembrane region" description="Helical" evidence="9">
    <location>
        <begin position="490"/>
        <end position="514"/>
    </location>
</feature>
<name>A0A1H0VQ88_9ACTN</name>
<protein>
    <submittedName>
        <fullName evidence="10">Uncharacterized membrane protein</fullName>
    </submittedName>
</protein>
<comment type="subcellular location">
    <subcellularLocation>
        <location evidence="1">Cell membrane</location>
        <topology evidence="1">Multi-pass membrane protein</topology>
    </subcellularLocation>
</comment>
<keyword evidence="2" id="KW-1003">Cell membrane</keyword>
<dbReference type="GO" id="GO:0005886">
    <property type="term" value="C:plasma membrane"/>
    <property type="evidence" value="ECO:0007669"/>
    <property type="project" value="UniProtKB-SubCell"/>
</dbReference>
<dbReference type="Proteomes" id="UP000199497">
    <property type="component" value="Unassembled WGS sequence"/>
</dbReference>
<feature type="region of interest" description="Disordered" evidence="8">
    <location>
        <begin position="1"/>
        <end position="56"/>
    </location>
</feature>
<comment type="similarity">
    <text evidence="7">Belongs to the glycosyltransferase 87 family.</text>
</comment>
<dbReference type="InterPro" id="IPR016570">
    <property type="entry name" value="UCP010361"/>
</dbReference>
<feature type="transmembrane region" description="Helical" evidence="9">
    <location>
        <begin position="251"/>
        <end position="282"/>
    </location>
</feature>
<evidence type="ECO:0000256" key="8">
    <source>
        <dbReference type="SAM" id="MobiDB-lite"/>
    </source>
</evidence>